<dbReference type="InterPro" id="IPR001005">
    <property type="entry name" value="SANT/Myb"/>
</dbReference>
<proteinExistence type="predicted"/>
<dbReference type="SMART" id="SM00717">
    <property type="entry name" value="SANT"/>
    <property type="match status" value="1"/>
</dbReference>
<dbReference type="AlphaFoldDB" id="A0A5M6C6M1"/>
<evidence type="ECO:0000313" key="2">
    <source>
        <dbReference type="EMBL" id="WWD22400.1"/>
    </source>
</evidence>
<accession>A0A5M6C6M1</accession>
<evidence type="ECO:0000313" key="3">
    <source>
        <dbReference type="Proteomes" id="UP000322225"/>
    </source>
</evidence>
<feature type="region of interest" description="Disordered" evidence="1">
    <location>
        <begin position="1"/>
        <end position="66"/>
    </location>
</feature>
<dbReference type="Gene3D" id="1.10.10.60">
    <property type="entry name" value="Homeodomain-like"/>
    <property type="match status" value="1"/>
</dbReference>
<dbReference type="SUPFAM" id="SSF46689">
    <property type="entry name" value="Homeodomain-like"/>
    <property type="match status" value="1"/>
</dbReference>
<dbReference type="EMBL" id="CP144063">
    <property type="protein sequence ID" value="WWD22400.1"/>
    <property type="molecule type" value="Genomic_DNA"/>
</dbReference>
<dbReference type="Pfam" id="PF00249">
    <property type="entry name" value="Myb_DNA-binding"/>
    <property type="match status" value="1"/>
</dbReference>
<protein>
    <submittedName>
        <fullName evidence="2">Uncharacterized protein</fullName>
    </submittedName>
</protein>
<dbReference type="KEGG" id="ksn:43586154"/>
<dbReference type="OrthoDB" id="272624at2759"/>
<sequence length="126" mass="13651">MPAVKREYTPSGSDNGSELDIKPSLTPPPKSKKAKTAKATSSTASSAKKTQSPKKNNSTLSDGEKKMGAWSVEELKLLYTIMAPKRTGVNWNDVAGQIPGREAKSCVNKWTRMQGKILELLEAMGQ</sequence>
<dbReference type="Proteomes" id="UP000322225">
    <property type="component" value="Chromosome 13"/>
</dbReference>
<keyword evidence="3" id="KW-1185">Reference proteome</keyword>
<evidence type="ECO:0000256" key="1">
    <source>
        <dbReference type="SAM" id="MobiDB-lite"/>
    </source>
</evidence>
<feature type="compositionally biased region" description="Low complexity" evidence="1">
    <location>
        <begin position="37"/>
        <end position="55"/>
    </location>
</feature>
<organism evidence="2 3">
    <name type="scientific">Kwoniella shandongensis</name>
    <dbReference type="NCBI Taxonomy" id="1734106"/>
    <lineage>
        <taxon>Eukaryota</taxon>
        <taxon>Fungi</taxon>
        <taxon>Dikarya</taxon>
        <taxon>Basidiomycota</taxon>
        <taxon>Agaricomycotina</taxon>
        <taxon>Tremellomycetes</taxon>
        <taxon>Tremellales</taxon>
        <taxon>Cryptococcaceae</taxon>
        <taxon>Kwoniella</taxon>
    </lineage>
</organism>
<dbReference type="InterPro" id="IPR009057">
    <property type="entry name" value="Homeodomain-like_sf"/>
</dbReference>
<dbReference type="RefSeq" id="XP_031863601.1">
    <property type="nucleotide sequence ID" value="XM_032002044.1"/>
</dbReference>
<dbReference type="CDD" id="cd00167">
    <property type="entry name" value="SANT"/>
    <property type="match status" value="1"/>
</dbReference>
<reference evidence="2" key="2">
    <citation type="submission" date="2024-01" db="EMBL/GenBank/DDBJ databases">
        <title>Comparative genomics of Cryptococcus and Kwoniella reveals pathogenesis evolution and contrasting modes of karyotype evolution via chromosome fusion or intercentromeric recombination.</title>
        <authorList>
            <person name="Coelho M.A."/>
            <person name="David-Palma M."/>
            <person name="Shea T."/>
            <person name="Bowers K."/>
            <person name="McGinley-Smith S."/>
            <person name="Mohammad A.W."/>
            <person name="Gnirke A."/>
            <person name="Yurkov A.M."/>
            <person name="Nowrousian M."/>
            <person name="Sun S."/>
            <person name="Cuomo C.A."/>
            <person name="Heitman J."/>
        </authorList>
    </citation>
    <scope>NUCLEOTIDE SEQUENCE</scope>
    <source>
        <strain evidence="2">CBS 12478</strain>
    </source>
</reference>
<reference evidence="2" key="1">
    <citation type="submission" date="2017-08" db="EMBL/GenBank/DDBJ databases">
        <authorList>
            <person name="Cuomo C."/>
            <person name="Billmyre B."/>
            <person name="Heitman J."/>
        </authorList>
    </citation>
    <scope>NUCLEOTIDE SEQUENCE</scope>
    <source>
        <strain evidence="2">CBS 12478</strain>
    </source>
</reference>
<gene>
    <name evidence="2" type="ORF">CI109_106891</name>
</gene>
<dbReference type="GeneID" id="43586154"/>
<dbReference type="PROSITE" id="PS50090">
    <property type="entry name" value="MYB_LIKE"/>
    <property type="match status" value="1"/>
</dbReference>
<name>A0A5M6C6M1_9TREE</name>